<dbReference type="WBParaSite" id="MBELARI_LOCUS613">
    <property type="protein sequence ID" value="MBELARI_LOCUS613"/>
    <property type="gene ID" value="MBELARI_LOCUS613"/>
</dbReference>
<dbReference type="AlphaFoldDB" id="A0AAF3FGF5"/>
<accession>A0AAF3FGF5</accession>
<reference evidence="2" key="1">
    <citation type="submission" date="2024-02" db="UniProtKB">
        <authorList>
            <consortium name="WormBaseParasite"/>
        </authorList>
    </citation>
    <scope>IDENTIFICATION</scope>
</reference>
<sequence>MERLNCNELIRRIILSCTSYDCKKRPRAFEMLQQTITIRKMYEQLSPLLPFKPTNDENLVEPSSPIGIKAKIDENYYLITDIEKSEAVKIAEMLASRILFPEQELENVKSECQEKAETFVFTNKRPLCFDYLDFDANLRFDQIISYFEGLISQEQDLLIKLQELSNFVDLARAISSAGVLLMLISSLECPNAISKRTKYMSYPIIR</sequence>
<keyword evidence="1" id="KW-1185">Reference proteome</keyword>
<evidence type="ECO:0000313" key="1">
    <source>
        <dbReference type="Proteomes" id="UP000887575"/>
    </source>
</evidence>
<proteinExistence type="predicted"/>
<protein>
    <submittedName>
        <fullName evidence="2">Uncharacterized protein</fullName>
    </submittedName>
</protein>
<evidence type="ECO:0000313" key="2">
    <source>
        <dbReference type="WBParaSite" id="MBELARI_LOCUS613"/>
    </source>
</evidence>
<dbReference type="Proteomes" id="UP000887575">
    <property type="component" value="Unassembled WGS sequence"/>
</dbReference>
<organism evidence="1 2">
    <name type="scientific">Mesorhabditis belari</name>
    <dbReference type="NCBI Taxonomy" id="2138241"/>
    <lineage>
        <taxon>Eukaryota</taxon>
        <taxon>Metazoa</taxon>
        <taxon>Ecdysozoa</taxon>
        <taxon>Nematoda</taxon>
        <taxon>Chromadorea</taxon>
        <taxon>Rhabditida</taxon>
        <taxon>Rhabditina</taxon>
        <taxon>Rhabditomorpha</taxon>
        <taxon>Rhabditoidea</taxon>
        <taxon>Rhabditidae</taxon>
        <taxon>Mesorhabditinae</taxon>
        <taxon>Mesorhabditis</taxon>
    </lineage>
</organism>
<name>A0AAF3FGF5_9BILA</name>